<proteinExistence type="predicted"/>
<feature type="signal peptide" evidence="1">
    <location>
        <begin position="1"/>
        <end position="26"/>
    </location>
</feature>
<evidence type="ECO:0000259" key="2">
    <source>
        <dbReference type="SMART" id="SM00429"/>
    </source>
</evidence>
<dbReference type="InterPro" id="IPR013783">
    <property type="entry name" value="Ig-like_fold"/>
</dbReference>
<keyword evidence="4" id="KW-1185">Reference proteome</keyword>
<feature type="domain" description="IPT/TIG" evidence="2">
    <location>
        <begin position="842"/>
        <end position="923"/>
    </location>
</feature>
<evidence type="ECO:0000256" key="1">
    <source>
        <dbReference type="SAM" id="SignalP"/>
    </source>
</evidence>
<dbReference type="RefSeq" id="WP_345121688.1">
    <property type="nucleotide sequence ID" value="NZ_BAABDI010000004.1"/>
</dbReference>
<name>A0ABP7PHQ7_9BACT</name>
<reference evidence="4" key="1">
    <citation type="journal article" date="2019" name="Int. J. Syst. Evol. Microbiol.">
        <title>The Global Catalogue of Microorganisms (GCM) 10K type strain sequencing project: providing services to taxonomists for standard genome sequencing and annotation.</title>
        <authorList>
            <consortium name="The Broad Institute Genomics Platform"/>
            <consortium name="The Broad Institute Genome Sequencing Center for Infectious Disease"/>
            <person name="Wu L."/>
            <person name="Ma J."/>
        </authorList>
    </citation>
    <scope>NUCLEOTIDE SEQUENCE [LARGE SCALE GENOMIC DNA]</scope>
    <source>
        <strain evidence="4">JCM 17217</strain>
    </source>
</reference>
<dbReference type="InterPro" id="IPR002909">
    <property type="entry name" value="IPT_dom"/>
</dbReference>
<dbReference type="InterPro" id="IPR026444">
    <property type="entry name" value="Secre_tail"/>
</dbReference>
<sequence length="1009" mass="100356">MKHFFTTRLLACLATLLLLLPLMGQAQNLTQADFTGVIVPQYTSSGTATRVPVLFRATVSNLTPNTLYRYFNQAGISTDLGTANSGAGNPLLITPGATPAATAYAYTSTASLTTAGNYGTFTTSATGTYTGWFGFLNTGNARFTAGNTVYATIVLAPDATPTVIEKRLALDQTLTALALGTGTTATDATGFKGSSSATPKNLVAVYDNVAGTGRPLGLTVVEAIAATGAAVASVPAYYTTAAGDWNTLIPNVLPSGVRRVEQRSVVDGTLVGCASDADGIWPSGANTVNPVTGLTAVVLTATDAPLNTSACGTAPTATITATPASLTAFSTVVGTPSATQTVTVGGTTLTAGLVVTAPAGYEVSLSATTGFAASVTVAQTGGAAASTPVYVRLAGTTAGPFTGNVTVASTGATTQNVAVTGTVTTAATPVPTITSFTPTSGPVGTTVTVTGTDFTGATGATLNGLAVTNFMVMGATSVMFDVPTGATSGTITVTTPGGTATSTGTFTVSAPVVIPTITSLTPSAQVAGGAAVTLTIAGTGFTPASTVSFNGVSYAQTSSTATSLVVTIPASAVATAGNYAVTVTNTAGTSNINTFTVSNPSTAGAYENFETGTKTSYAAASVTLASGAWTFSDALIGTTFSDRFNGLKSARIRAGFIRMDFDKTTGAGTVIVNAALYGIDTGASFILEKSTDGGVTFTTVPGAPATLTNTLTPYTFTVNQAGNVRFRITNTLATTVRISIDDISISNFTAPANPVPTITSITPNTAVVGSTPTVTVTGTGFTAASVVNVDGAPIPSTFVSATQLTGTVPAGAPAGTYSVTVFNPTPGGGTSNAVTFTLTNPVPTITSFTPTSGGPGTTVTVTGTNLLGATAIRIGTFNVPNYTVVSATSITFVVPNGTGSISGTIAVVTPGGTATSATPFNLVSATLATQALPGLTVFPNPATDRITVVLPSVATATVALRDLTGRIVLAPATLAANHEVRLPASLAAGVYLLEVRQGSVTAVRRVEKN</sequence>
<gene>
    <name evidence="3" type="ORF">GCM10022407_10110</name>
</gene>
<dbReference type="InterPro" id="IPR014756">
    <property type="entry name" value="Ig_E-set"/>
</dbReference>
<protein>
    <recommendedName>
        <fullName evidence="2">IPT/TIG domain-containing protein</fullName>
    </recommendedName>
</protein>
<accession>A0ABP7PHQ7</accession>
<feature type="domain" description="IPT/TIG" evidence="2">
    <location>
        <begin position="514"/>
        <end position="609"/>
    </location>
</feature>
<evidence type="ECO:0000313" key="3">
    <source>
        <dbReference type="EMBL" id="GAA3965685.1"/>
    </source>
</evidence>
<dbReference type="SMART" id="SM00429">
    <property type="entry name" value="IPT"/>
    <property type="match status" value="3"/>
</dbReference>
<feature type="domain" description="IPT/TIG" evidence="2">
    <location>
        <begin position="755"/>
        <end position="839"/>
    </location>
</feature>
<dbReference type="NCBIfam" id="TIGR04183">
    <property type="entry name" value="Por_Secre_tail"/>
    <property type="match status" value="1"/>
</dbReference>
<dbReference type="Proteomes" id="UP001501556">
    <property type="component" value="Unassembled WGS sequence"/>
</dbReference>
<comment type="caution">
    <text evidence="3">The sequence shown here is derived from an EMBL/GenBank/DDBJ whole genome shotgun (WGS) entry which is preliminary data.</text>
</comment>
<dbReference type="Pfam" id="PF01833">
    <property type="entry name" value="TIG"/>
    <property type="match status" value="4"/>
</dbReference>
<feature type="chain" id="PRO_5046851711" description="IPT/TIG domain-containing protein" evidence="1">
    <location>
        <begin position="27"/>
        <end position="1009"/>
    </location>
</feature>
<organism evidence="3 4">
    <name type="scientific">Hymenobacter antarcticus</name>
    <dbReference type="NCBI Taxonomy" id="486270"/>
    <lineage>
        <taxon>Bacteria</taxon>
        <taxon>Pseudomonadati</taxon>
        <taxon>Bacteroidota</taxon>
        <taxon>Cytophagia</taxon>
        <taxon>Cytophagales</taxon>
        <taxon>Hymenobacteraceae</taxon>
        <taxon>Hymenobacter</taxon>
    </lineage>
</organism>
<dbReference type="Gene3D" id="2.60.40.10">
    <property type="entry name" value="Immunoglobulins"/>
    <property type="match status" value="4"/>
</dbReference>
<dbReference type="SUPFAM" id="SSF81296">
    <property type="entry name" value="E set domains"/>
    <property type="match status" value="4"/>
</dbReference>
<dbReference type="EMBL" id="BAABDI010000004">
    <property type="protein sequence ID" value="GAA3965685.1"/>
    <property type="molecule type" value="Genomic_DNA"/>
</dbReference>
<dbReference type="CDD" id="cd00102">
    <property type="entry name" value="IPT"/>
    <property type="match status" value="1"/>
</dbReference>
<keyword evidence="1" id="KW-0732">Signal</keyword>
<evidence type="ECO:0000313" key="4">
    <source>
        <dbReference type="Proteomes" id="UP001501556"/>
    </source>
</evidence>